<evidence type="ECO:0000256" key="4">
    <source>
        <dbReference type="ARBA" id="ARBA00022688"/>
    </source>
</evidence>
<accession>A0A8B9FDY7</accession>
<reference evidence="13" key="2">
    <citation type="submission" date="2025-09" db="UniProtKB">
        <authorList>
            <consortium name="Ensembl"/>
        </authorList>
    </citation>
    <scope>IDENTIFICATION</scope>
</reference>
<proteinExistence type="inferred from homology"/>
<reference evidence="13" key="1">
    <citation type="submission" date="2025-08" db="UniProtKB">
        <authorList>
            <consortium name="Ensembl"/>
        </authorList>
    </citation>
    <scope>IDENTIFICATION</scope>
</reference>
<keyword evidence="14" id="KW-1185">Reference proteome</keyword>
<organism evidence="13 14">
    <name type="scientific">Amazona collaria</name>
    <name type="common">yellow-billed parrot</name>
    <dbReference type="NCBI Taxonomy" id="241587"/>
    <lineage>
        <taxon>Eukaryota</taxon>
        <taxon>Metazoa</taxon>
        <taxon>Chordata</taxon>
        <taxon>Craniata</taxon>
        <taxon>Vertebrata</taxon>
        <taxon>Euteleostomi</taxon>
        <taxon>Archelosauria</taxon>
        <taxon>Archosauria</taxon>
        <taxon>Dinosauria</taxon>
        <taxon>Saurischia</taxon>
        <taxon>Theropoda</taxon>
        <taxon>Coelurosauria</taxon>
        <taxon>Aves</taxon>
        <taxon>Neognathae</taxon>
        <taxon>Neoaves</taxon>
        <taxon>Telluraves</taxon>
        <taxon>Australaves</taxon>
        <taxon>Psittaciformes</taxon>
        <taxon>Psittacidae</taxon>
        <taxon>Amazona</taxon>
    </lineage>
</organism>
<evidence type="ECO:0000256" key="5">
    <source>
        <dbReference type="ARBA" id="ARBA00022946"/>
    </source>
</evidence>
<keyword evidence="4 9" id="KW-0831">Ubiquinone biosynthesis</keyword>
<evidence type="ECO:0000256" key="7">
    <source>
        <dbReference type="ARBA" id="ARBA00023128"/>
    </source>
</evidence>
<dbReference type="PANTHER" id="PTHR21427:SF19">
    <property type="entry name" value="UBIQUINONE BIOSYNTHESIS PROTEIN COQ9, MITOCHONDRIAL"/>
    <property type="match status" value="1"/>
</dbReference>
<evidence type="ECO:0000256" key="2">
    <source>
        <dbReference type="ARBA" id="ARBA00004749"/>
    </source>
</evidence>
<evidence type="ECO:0000256" key="1">
    <source>
        <dbReference type="ARBA" id="ARBA00004173"/>
    </source>
</evidence>
<evidence type="ECO:0000256" key="10">
    <source>
        <dbReference type="SAM" id="MobiDB-lite"/>
    </source>
</evidence>
<comment type="function">
    <text evidence="9">Membrane-associated protein that warps the membrane surface to access and bind aromatic isoprenes with high specificity, including ubiquinone (CoQ) isoprene intermediates and presents them directly to Coq7, therefore facilitating the Coq7-mediated hydroxylase step. Participates in the biosynthesis of coenzyme Q, also named ubiquinone, an essential lipid-soluble electron transporter for aerobic cellular respiration.</text>
</comment>
<evidence type="ECO:0000313" key="13">
    <source>
        <dbReference type="Ensembl" id="ENSACOP00000008412.1"/>
    </source>
</evidence>
<feature type="compositionally biased region" description="Polar residues" evidence="10">
    <location>
        <begin position="45"/>
        <end position="54"/>
    </location>
</feature>
<dbReference type="Pfam" id="PF08511">
    <property type="entry name" value="COQ9"/>
    <property type="match status" value="1"/>
</dbReference>
<evidence type="ECO:0000256" key="6">
    <source>
        <dbReference type="ARBA" id="ARBA00023121"/>
    </source>
</evidence>
<evidence type="ECO:0000256" key="9">
    <source>
        <dbReference type="RuleBase" id="RU366063"/>
    </source>
</evidence>
<evidence type="ECO:0000256" key="3">
    <source>
        <dbReference type="ARBA" id="ARBA00010766"/>
    </source>
</evidence>
<dbReference type="AlphaFoldDB" id="A0A8B9FDY7"/>
<evidence type="ECO:0000256" key="8">
    <source>
        <dbReference type="ARBA" id="ARBA00062895"/>
    </source>
</evidence>
<comment type="pathway">
    <text evidence="2 9">Cofactor biosynthesis; ubiquinone biosynthesis.</text>
</comment>
<feature type="compositionally biased region" description="Basic and acidic residues" evidence="10">
    <location>
        <begin position="55"/>
        <end position="64"/>
    </location>
</feature>
<comment type="subcellular location">
    <subcellularLocation>
        <location evidence="1 9">Mitochondrion</location>
    </subcellularLocation>
</comment>
<name>A0A8B9FDY7_9PSIT</name>
<dbReference type="Proteomes" id="UP000694522">
    <property type="component" value="Unplaced"/>
</dbReference>
<dbReference type="InterPro" id="IPR012762">
    <property type="entry name" value="Ubiq_biosynth_COQ9"/>
</dbReference>
<feature type="domain" description="Ubiquinone biosynthesis protein COQ9 HTH" evidence="12">
    <location>
        <begin position="66"/>
        <end position="86"/>
    </location>
</feature>
<feature type="region of interest" description="Disordered" evidence="10">
    <location>
        <begin position="45"/>
        <end position="66"/>
    </location>
</feature>
<dbReference type="UniPathway" id="UPA00232"/>
<dbReference type="GO" id="GO:0008289">
    <property type="term" value="F:lipid binding"/>
    <property type="evidence" value="ECO:0007669"/>
    <property type="project" value="UniProtKB-UniRule"/>
</dbReference>
<dbReference type="Pfam" id="PF21392">
    <property type="entry name" value="COQ9_N"/>
    <property type="match status" value="1"/>
</dbReference>
<keyword evidence="6 9" id="KW-0446">Lipid-binding</keyword>
<sequence length="281" mass="31346">RPVVMGLRWEGWRCMAWPVKVCLGSASSDMLRRVSSEQKWEPLVSSSQHQFSSHPTDHQPEREPQAAPKFVPEHGWTAEAIAEGAKTWGLSVAAAGMFHSDSSDLLLHFVSECNIKLSELLEQEQKLVQLSEAEKKPTDQFLRDAVEARLRMLIPCIEKYILLLQCNIPSSLNLLTSMIDEIWQYAGDQSTDVNPGALQTGWCYTSAPEQNDGLKPVLGHISLEMILSLNEEDCHGLSPPGNSEPRSRSLTPPLLPPPCSGGMGRTIKRMQIPWIEIRTVQ</sequence>
<dbReference type="InterPro" id="IPR013718">
    <property type="entry name" value="COQ9_C"/>
</dbReference>
<dbReference type="PANTHER" id="PTHR21427">
    <property type="entry name" value="UBIQUINONE BIOSYNTHESIS PROTEIN COQ9, MITOCHONDRIAL"/>
    <property type="match status" value="1"/>
</dbReference>
<comment type="similarity">
    <text evidence="3 9">Belongs to the COQ9 family.</text>
</comment>
<keyword evidence="5" id="KW-0809">Transit peptide</keyword>
<dbReference type="InterPro" id="IPR048674">
    <property type="entry name" value="COQ9_HTH"/>
</dbReference>
<feature type="region of interest" description="Disordered" evidence="10">
    <location>
        <begin position="234"/>
        <end position="262"/>
    </location>
</feature>
<evidence type="ECO:0000313" key="14">
    <source>
        <dbReference type="Proteomes" id="UP000694522"/>
    </source>
</evidence>
<evidence type="ECO:0000259" key="12">
    <source>
        <dbReference type="Pfam" id="PF21392"/>
    </source>
</evidence>
<evidence type="ECO:0000259" key="11">
    <source>
        <dbReference type="Pfam" id="PF08511"/>
    </source>
</evidence>
<protein>
    <recommendedName>
        <fullName evidence="9">Ubiquinone biosynthesis protein</fullName>
    </recommendedName>
</protein>
<feature type="domain" description="COQ9 C-terminal" evidence="11">
    <location>
        <begin position="168"/>
        <end position="194"/>
    </location>
</feature>
<keyword evidence="7 9" id="KW-0496">Mitochondrion</keyword>
<dbReference type="GO" id="GO:0005743">
    <property type="term" value="C:mitochondrial inner membrane"/>
    <property type="evidence" value="ECO:0007669"/>
    <property type="project" value="TreeGrafter"/>
</dbReference>
<dbReference type="GO" id="GO:0006744">
    <property type="term" value="P:ubiquinone biosynthetic process"/>
    <property type="evidence" value="ECO:0007669"/>
    <property type="project" value="UniProtKB-UniRule"/>
</dbReference>
<dbReference type="Ensembl" id="ENSACOT00000008705.1">
    <property type="protein sequence ID" value="ENSACOP00000008412.1"/>
    <property type="gene ID" value="ENSACOG00000005862.1"/>
</dbReference>
<comment type="subunit">
    <text evidence="8">Homodimer. Heterodimer; two heterodimers of COQ7:COQ9 come together on the same side of the lipid pseudo-bilayer and form a curved tetramer with a hydrophobic surface suitable for membrane interaction. These two tetramers assemble into a soluble octamer with a pseudo-bilayer of lipids captured within. Interacts with COQ7; this interaction allows ubiquinone (CoQ) isoprene intermediates presentation to COQ7 and facilitates the COQ7-mediated hydroxylase step.</text>
</comment>
<dbReference type="NCBIfam" id="TIGR02396">
    <property type="entry name" value="diverge_rpsU"/>
    <property type="match status" value="1"/>
</dbReference>